<comment type="function">
    <text evidence="8">Part of the small subunit (SSU) processome, first precursor of the small eukaryotic ribosomal subunit. During the assembly of the SSU processome in the nucleolus, many ribosome biogenesis factors, an RNA chaperone and ribosomal proteins associate with the nascent pre-rRNA and work in concert to generate RNA folding, modifications, rearrangements and cleavage as well as targeted degradation of pre-ribosomal RNA by the RNA exosome.</text>
</comment>
<feature type="compositionally biased region" description="Acidic residues" evidence="11">
    <location>
        <begin position="1"/>
        <end position="38"/>
    </location>
</feature>
<keyword evidence="7 10" id="KW-0539">Nucleus</keyword>
<feature type="compositionally biased region" description="Basic and acidic residues" evidence="11">
    <location>
        <begin position="88"/>
        <end position="98"/>
    </location>
</feature>
<evidence type="ECO:0000259" key="14">
    <source>
        <dbReference type="Pfam" id="PF17404"/>
    </source>
</evidence>
<feature type="domain" description="Nrap protein" evidence="15">
    <location>
        <begin position="710"/>
        <end position="898"/>
    </location>
</feature>
<comment type="subunit">
    <text evidence="9">Part of the small subunit (SSU) processome, composed of more than 70 proteins and the RNA chaperone small nucleolar RNA (snoRNA) U3.</text>
</comment>
<evidence type="ECO:0000256" key="6">
    <source>
        <dbReference type="ARBA" id="ARBA00022884"/>
    </source>
</evidence>
<dbReference type="Pfam" id="PF03813">
    <property type="entry name" value="Nrap"/>
    <property type="match status" value="1"/>
</dbReference>
<dbReference type="GO" id="GO:0006364">
    <property type="term" value="P:rRNA processing"/>
    <property type="evidence" value="ECO:0007669"/>
    <property type="project" value="TreeGrafter"/>
</dbReference>
<dbReference type="Pfam" id="PF17404">
    <property type="entry name" value="Nrap_D3"/>
    <property type="match status" value="1"/>
</dbReference>
<feature type="compositionally biased region" description="Basic residues" evidence="11">
    <location>
        <begin position="72"/>
        <end position="87"/>
    </location>
</feature>
<evidence type="ECO:0000256" key="1">
    <source>
        <dbReference type="ARBA" id="ARBA00004286"/>
    </source>
</evidence>
<evidence type="ECO:0000256" key="2">
    <source>
        <dbReference type="ARBA" id="ARBA00004604"/>
    </source>
</evidence>
<dbReference type="OMA" id="NPHGGKE"/>
<feature type="domain" description="Nrap protein" evidence="14">
    <location>
        <begin position="489"/>
        <end position="641"/>
    </location>
</feature>
<dbReference type="InterPro" id="IPR035370">
    <property type="entry name" value="Nrap_D5"/>
</dbReference>
<keyword evidence="6 10" id="KW-0694">RNA-binding</keyword>
<evidence type="ECO:0000259" key="12">
    <source>
        <dbReference type="Pfam" id="PF03813"/>
    </source>
</evidence>
<dbReference type="EMBL" id="LNIX01000001">
    <property type="protein sequence ID" value="OXA62150.1"/>
    <property type="molecule type" value="Genomic_DNA"/>
</dbReference>
<comment type="subcellular location">
    <subcellularLocation>
        <location evidence="1">Chromosome</location>
    </subcellularLocation>
    <subcellularLocation>
        <location evidence="2 10">Nucleus</location>
        <location evidence="2 10">Nucleolus</location>
    </subcellularLocation>
</comment>
<dbReference type="GO" id="GO:0003723">
    <property type="term" value="F:RNA binding"/>
    <property type="evidence" value="ECO:0007669"/>
    <property type="project" value="UniProtKB-KW"/>
</dbReference>
<evidence type="ECO:0000256" key="7">
    <source>
        <dbReference type="ARBA" id="ARBA00023242"/>
    </source>
</evidence>
<dbReference type="InterPro" id="IPR035371">
    <property type="entry name" value="Nrap_D6"/>
</dbReference>
<feature type="domain" description="Nrap protein" evidence="17">
    <location>
        <begin position="1075"/>
        <end position="1201"/>
    </location>
</feature>
<dbReference type="PANTHER" id="PTHR17972:SF0">
    <property type="entry name" value="NUCLEOLAR PROTEIN 6"/>
    <property type="match status" value="1"/>
</dbReference>
<keyword evidence="19" id="KW-1185">Reference proteome</keyword>
<dbReference type="InterPro" id="IPR005554">
    <property type="entry name" value="NOL6/Upt22"/>
</dbReference>
<sequence length="1205" mass="137971">MVFVDSDMEDDSQSGSEEDMSNQSDDLEEEDDDDDDQSVSEVVEVSDDEVKLDSDENEDGNMENEVEESRKDKKKKRKRPMNKKDKKKISSEEAKDLRDKEHTYSSNLYRVQIEELLKEISLTDKIQKEAQKWFIDFRNYLLSCKPSKPHAITDFEVLLKGIPLPLPADITVLEDSNEKITWVQPSEIVMIGSWQIQAAVNKISCVDIALELPMEFYRKKDFLNHRYHIKRAIYLAYLARLLSERGDVVQFTLQQGNPTKPALLITCSHFKVKIITSVSKLFKASRFSPTINNLRFNHYFQHQQKALPDNEPEVATPNYNFSILTDVLILDSQTSVHSVLRSCESYTNATKLIKVWLHQRGIDKGYGGFTGFIASAFIVYLSLTEKIDRLMTSYDVLRTFFSNLAHLDLTSNGIGLFCANNPSDISIADWHLQFDVVFLDSSGKLNYTADMSEFTFKRVQREAQRAVEILGRNKIEGVQALFLTPVLFIRNFDHILQLKSCDIQTLLKDGKEQLFLNHSGFQYPIIISVFGPIIEQCLGARVQLVDNELIPDPVWSIFSKPPNANNNVVRFGFVINRDTAYKLIEKCDAENSFRVKSFKDLWGDKSHLRRFKDGTMCETVVFEDKHQLLYQMLSYIFQAQFDLKSEMPGLSYFDCQVENVVEKDFNVTKKLTKPKQVTYVKGKRKKSSVTDFQQLVPRQLDTICSDASLVFDDLSKVLRSLEGLPLEVSSVQGTSSILRFTSVHPTPAQHFQSSKCWGGIIPTRVNGKIMTLNKEHALSKVPKVVEPISVVLHLETSGKWPDDVEAVDRLKCAFLTRIGKLLTDQFGLTVQIYPRCLDVEKDGFIFRIKLTHYRELIMLKQRLGVDGVLKVRDSAESMRLEKETLLLPQLTTTLHSFCRQFEAFGKTVRLAKRWIASQLLLASPLKYGSIGDHPDCRFTEECVELLVAHIFMSFSPYLSHPNEAQVGFLRFLSLLSSCDWKSTPFVLNFHDKLSKEELSAIELDFVRRRSQLPLLFIVTPEDTCTSVWTKHLAPVFLYRIQLLATEALSILETCWKSDTLDYMTQIKKVFRTDTQEFDILIHLKKSMNPHSCDNIDAKNAAQFHEYVKSAKVSLPIIDFDPVQTYLSELRRSFGHVALFLHNTFGGSVIAVVWKPESFKEQDFAVSTINAKRIFEETSVVPDVDEIIESFEILGQGLVENIERLS</sequence>
<comment type="caution">
    <text evidence="18">The sequence shown here is derived from an EMBL/GenBank/DDBJ whole genome shotgun (WGS) entry which is preliminary data.</text>
</comment>
<dbReference type="GO" id="GO:0032545">
    <property type="term" value="C:CURI complex"/>
    <property type="evidence" value="ECO:0007669"/>
    <property type="project" value="TreeGrafter"/>
</dbReference>
<evidence type="ECO:0000259" key="13">
    <source>
        <dbReference type="Pfam" id="PF17403"/>
    </source>
</evidence>
<dbReference type="Pfam" id="PF17406">
    <property type="entry name" value="Nrap_D5"/>
    <property type="match status" value="1"/>
</dbReference>
<dbReference type="SUPFAM" id="SSF81631">
    <property type="entry name" value="PAP/OAS1 substrate-binding domain"/>
    <property type="match status" value="1"/>
</dbReference>
<evidence type="ECO:0000259" key="15">
    <source>
        <dbReference type="Pfam" id="PF17405"/>
    </source>
</evidence>
<gene>
    <name evidence="18" type="ORF">Fcan01_02557</name>
</gene>
<dbReference type="STRING" id="158441.A0A226EY77"/>
<dbReference type="Pfam" id="PF17407">
    <property type="entry name" value="Nrap_D6"/>
    <property type="match status" value="1"/>
</dbReference>
<dbReference type="InterPro" id="IPR035082">
    <property type="entry name" value="Nrap_D1"/>
</dbReference>
<protein>
    <recommendedName>
        <fullName evidence="4 10">Nucleolar protein 6</fullName>
    </recommendedName>
</protein>
<evidence type="ECO:0000256" key="4">
    <source>
        <dbReference type="ARBA" id="ARBA00016437"/>
    </source>
</evidence>
<evidence type="ECO:0000256" key="11">
    <source>
        <dbReference type="SAM" id="MobiDB-lite"/>
    </source>
</evidence>
<feature type="domain" description="Nrap protein" evidence="12">
    <location>
        <begin position="206"/>
        <end position="339"/>
    </location>
</feature>
<dbReference type="PANTHER" id="PTHR17972">
    <property type="entry name" value="NUCLEOLAR RNA-ASSOCIATED PROTEIN"/>
    <property type="match status" value="1"/>
</dbReference>
<dbReference type="Pfam" id="PF17405">
    <property type="entry name" value="Nrap_D4"/>
    <property type="match status" value="1"/>
</dbReference>
<dbReference type="InterPro" id="IPR035368">
    <property type="entry name" value="Nrap_D3"/>
</dbReference>
<dbReference type="GO" id="GO:0032040">
    <property type="term" value="C:small-subunit processome"/>
    <property type="evidence" value="ECO:0007669"/>
    <property type="project" value="TreeGrafter"/>
</dbReference>
<dbReference type="InterPro" id="IPR035367">
    <property type="entry name" value="Nrap_D2"/>
</dbReference>
<dbReference type="Gene3D" id="3.30.70.3030">
    <property type="match status" value="1"/>
</dbReference>
<accession>A0A226EY77</accession>
<evidence type="ECO:0000256" key="5">
    <source>
        <dbReference type="ARBA" id="ARBA00022454"/>
    </source>
</evidence>
<dbReference type="GO" id="GO:0006409">
    <property type="term" value="P:tRNA export from nucleus"/>
    <property type="evidence" value="ECO:0007669"/>
    <property type="project" value="TreeGrafter"/>
</dbReference>
<evidence type="ECO:0000313" key="19">
    <source>
        <dbReference type="Proteomes" id="UP000198287"/>
    </source>
</evidence>
<proteinExistence type="inferred from homology"/>
<name>A0A226EY77_FOLCA</name>
<evidence type="ECO:0000256" key="9">
    <source>
        <dbReference type="ARBA" id="ARBA00035020"/>
    </source>
</evidence>
<dbReference type="Proteomes" id="UP000198287">
    <property type="component" value="Unassembled WGS sequence"/>
</dbReference>
<evidence type="ECO:0000256" key="3">
    <source>
        <dbReference type="ARBA" id="ARBA00006674"/>
    </source>
</evidence>
<evidence type="ECO:0000256" key="10">
    <source>
        <dbReference type="RuleBase" id="RU364032"/>
    </source>
</evidence>
<dbReference type="Pfam" id="PF17403">
    <property type="entry name" value="Nrap_D2"/>
    <property type="match status" value="1"/>
</dbReference>
<dbReference type="Gene3D" id="1.10.1410.10">
    <property type="match status" value="2"/>
</dbReference>
<evidence type="ECO:0000259" key="17">
    <source>
        <dbReference type="Pfam" id="PF17407"/>
    </source>
</evidence>
<evidence type="ECO:0000259" key="16">
    <source>
        <dbReference type="Pfam" id="PF17406"/>
    </source>
</evidence>
<dbReference type="InterPro" id="IPR035369">
    <property type="entry name" value="Nrap_D4"/>
</dbReference>
<organism evidence="18 19">
    <name type="scientific">Folsomia candida</name>
    <name type="common">Springtail</name>
    <dbReference type="NCBI Taxonomy" id="158441"/>
    <lineage>
        <taxon>Eukaryota</taxon>
        <taxon>Metazoa</taxon>
        <taxon>Ecdysozoa</taxon>
        <taxon>Arthropoda</taxon>
        <taxon>Hexapoda</taxon>
        <taxon>Collembola</taxon>
        <taxon>Entomobryomorpha</taxon>
        <taxon>Isotomoidea</taxon>
        <taxon>Isotomidae</taxon>
        <taxon>Proisotominae</taxon>
        <taxon>Folsomia</taxon>
    </lineage>
</organism>
<feature type="domain" description="Nrap protein" evidence="13">
    <location>
        <begin position="346"/>
        <end position="484"/>
    </location>
</feature>
<comment type="similarity">
    <text evidence="3 10">Belongs to the NRAP family.</text>
</comment>
<dbReference type="OrthoDB" id="10251401at2759"/>
<evidence type="ECO:0000313" key="18">
    <source>
        <dbReference type="EMBL" id="OXA62150.1"/>
    </source>
</evidence>
<evidence type="ECO:0000256" key="8">
    <source>
        <dbReference type="ARBA" id="ARBA00035000"/>
    </source>
</evidence>
<feature type="domain" description="Nrap protein" evidence="16">
    <location>
        <begin position="901"/>
        <end position="1071"/>
    </location>
</feature>
<reference evidence="18 19" key="1">
    <citation type="submission" date="2015-12" db="EMBL/GenBank/DDBJ databases">
        <title>The genome of Folsomia candida.</title>
        <authorList>
            <person name="Faddeeva A."/>
            <person name="Derks M.F."/>
            <person name="Anvar Y."/>
            <person name="Smit S."/>
            <person name="Van Straalen N."/>
            <person name="Roelofs D."/>
        </authorList>
    </citation>
    <scope>NUCLEOTIDE SEQUENCE [LARGE SCALE GENOMIC DNA]</scope>
    <source>
        <strain evidence="18 19">VU population</strain>
        <tissue evidence="18">Whole body</tissue>
    </source>
</reference>
<keyword evidence="5" id="KW-0158">Chromosome</keyword>
<feature type="region of interest" description="Disordered" evidence="11">
    <location>
        <begin position="1"/>
        <end position="98"/>
    </location>
</feature>
<dbReference type="GO" id="GO:0034456">
    <property type="term" value="C:UTP-C complex"/>
    <property type="evidence" value="ECO:0007669"/>
    <property type="project" value="TreeGrafter"/>
</dbReference>
<dbReference type="AlphaFoldDB" id="A0A226EY77"/>
<feature type="compositionally biased region" description="Acidic residues" evidence="11">
    <location>
        <begin position="55"/>
        <end position="66"/>
    </location>
</feature>
<dbReference type="GO" id="GO:0005694">
    <property type="term" value="C:chromosome"/>
    <property type="evidence" value="ECO:0007669"/>
    <property type="project" value="UniProtKB-SubCell"/>
</dbReference>